<dbReference type="InterPro" id="IPR016181">
    <property type="entry name" value="Acyl_CoA_acyltransferase"/>
</dbReference>
<comment type="caution">
    <text evidence="1">The sequence shown here is derived from an EMBL/GenBank/DDBJ whole genome shotgun (WGS) entry which is preliminary data.</text>
</comment>
<evidence type="ECO:0000313" key="1">
    <source>
        <dbReference type="EMBL" id="OGY67092.1"/>
    </source>
</evidence>
<dbReference type="EMBL" id="MHJL01000030">
    <property type="protein sequence ID" value="OGY67092.1"/>
    <property type="molecule type" value="Genomic_DNA"/>
</dbReference>
<dbReference type="InterPro" id="IPR010033">
    <property type="entry name" value="HAD_SF_ppase_IIIC"/>
</dbReference>
<dbReference type="SUPFAM" id="SSF56784">
    <property type="entry name" value="HAD-like"/>
    <property type="match status" value="1"/>
</dbReference>
<dbReference type="NCBIfam" id="TIGR01686">
    <property type="entry name" value="FkbH"/>
    <property type="match status" value="1"/>
</dbReference>
<dbReference type="STRING" id="1798409.A3I24_02845"/>
<evidence type="ECO:0000313" key="2">
    <source>
        <dbReference type="Proteomes" id="UP000177690"/>
    </source>
</evidence>
<gene>
    <name evidence="1" type="ORF">A3I24_02845</name>
</gene>
<accession>A0A1G1ZRC3</accession>
<dbReference type="InterPro" id="IPR023214">
    <property type="entry name" value="HAD_sf"/>
</dbReference>
<dbReference type="InterPro" id="IPR036412">
    <property type="entry name" value="HAD-like_sf"/>
</dbReference>
<dbReference type="SUPFAM" id="SSF55729">
    <property type="entry name" value="Acyl-CoA N-acyltransferases (Nat)"/>
    <property type="match status" value="1"/>
</dbReference>
<dbReference type="InterPro" id="IPR010037">
    <property type="entry name" value="FkbH_domain"/>
</dbReference>
<sequence>MLFTDLQKKISQLVANPQSSFGKYLAIHKELIDLRNQAPSYFRKIRVAFLGAFTLQGLPEIFSTRAVFHNLLTEVYLAPYSQISQDILNPNSGLYSFQPDIVYLITDSNEKDKNSQVPLLIEKLLNVFKGRVVILENFYNHDRVSVLNFQDWLEKSGNKKYWYTKYKDLGDLRLALDAFPDLAEALMGYAVVVAGNPRKCLILDLDNTLWQGVVGEDGVEKIIPDKKLQNYILSLMKQGIILAINSKNNLEDAMEAIEKHPAMVLRKNNFAAWRINWQNKDLNMRELAEELNLGLDSFVFVDDDSLQRAMIQSLMPEVAVVPPQFLESFSGFTAFKVTEEDARRGQMYVEDRQRRESQGSFENLDEFLSQLKMEVAIVSVDENNLSRVSQLTQKTNQFNLTTHRYSEEEIKKFLQIGGKVWALKVRDKFGDYGLTGVVMTESQGHFWRIDNLLLSCRVLGRGVENALMAYILEQAKKHGASVVRGEYISTKKNKPCENFLADAKFKLISQKDGASAYEYDLSQPFAYPHYLTVKV</sequence>
<dbReference type="NCBIfam" id="TIGR01681">
    <property type="entry name" value="HAD-SF-IIIC"/>
    <property type="match status" value="1"/>
</dbReference>
<proteinExistence type="predicted"/>
<dbReference type="Gene3D" id="3.40.630.30">
    <property type="match status" value="1"/>
</dbReference>
<organism evidence="1 2">
    <name type="scientific">Candidatus Harrisonbacteria bacterium RIFCSPLOWO2_02_FULL_41_13b</name>
    <dbReference type="NCBI Taxonomy" id="1798409"/>
    <lineage>
        <taxon>Bacteria</taxon>
        <taxon>Candidatus Harrisoniibacteriota</taxon>
    </lineage>
</organism>
<protein>
    <recommendedName>
        <fullName evidence="3">N-acetyltransferase domain-containing protein</fullName>
    </recommendedName>
</protein>
<dbReference type="Gene3D" id="3.40.50.1000">
    <property type="entry name" value="HAD superfamily/HAD-like"/>
    <property type="match status" value="1"/>
</dbReference>
<dbReference type="InterPro" id="IPR036514">
    <property type="entry name" value="SGNH_hydro_sf"/>
</dbReference>
<dbReference type="Proteomes" id="UP000177690">
    <property type="component" value="Unassembled WGS sequence"/>
</dbReference>
<evidence type="ECO:0008006" key="3">
    <source>
        <dbReference type="Google" id="ProtNLM"/>
    </source>
</evidence>
<reference evidence="1 2" key="1">
    <citation type="journal article" date="2016" name="Nat. Commun.">
        <title>Thousands of microbial genomes shed light on interconnected biogeochemical processes in an aquifer system.</title>
        <authorList>
            <person name="Anantharaman K."/>
            <person name="Brown C.T."/>
            <person name="Hug L.A."/>
            <person name="Sharon I."/>
            <person name="Castelle C.J."/>
            <person name="Probst A.J."/>
            <person name="Thomas B.C."/>
            <person name="Singh A."/>
            <person name="Wilkins M.J."/>
            <person name="Karaoz U."/>
            <person name="Brodie E.L."/>
            <person name="Williams K.H."/>
            <person name="Hubbard S.S."/>
            <person name="Banfield J.F."/>
        </authorList>
    </citation>
    <scope>NUCLEOTIDE SEQUENCE [LARGE SCALE GENOMIC DNA]</scope>
</reference>
<name>A0A1G1ZRC3_9BACT</name>
<dbReference type="Gene3D" id="3.40.50.1110">
    <property type="entry name" value="SGNH hydrolase"/>
    <property type="match status" value="1"/>
</dbReference>
<dbReference type="AlphaFoldDB" id="A0A1G1ZRC3"/>